<dbReference type="OrthoDB" id="9965764at2"/>
<proteinExistence type="predicted"/>
<protein>
    <submittedName>
        <fullName evidence="1">Uncharacterized protein</fullName>
    </submittedName>
</protein>
<comment type="caution">
    <text evidence="1">The sequence shown here is derived from an EMBL/GenBank/DDBJ whole genome shotgun (WGS) entry which is preliminary data.</text>
</comment>
<dbReference type="EMBL" id="WJPO01000036">
    <property type="protein sequence ID" value="MRH22684.1"/>
    <property type="molecule type" value="Genomic_DNA"/>
</dbReference>
<gene>
    <name evidence="1" type="ORF">GH815_17045</name>
</gene>
<accession>A0A844BDV9</accession>
<evidence type="ECO:0000313" key="2">
    <source>
        <dbReference type="Proteomes" id="UP000466730"/>
    </source>
</evidence>
<dbReference type="AlphaFoldDB" id="A0A844BDV9"/>
<evidence type="ECO:0000313" key="1">
    <source>
        <dbReference type="EMBL" id="MRH22684.1"/>
    </source>
</evidence>
<dbReference type="Proteomes" id="UP000466730">
    <property type="component" value="Unassembled WGS sequence"/>
</dbReference>
<name>A0A844BDV9_9RHOB</name>
<organism evidence="1 2">
    <name type="scientific">Rhodovulum strictum</name>
    <dbReference type="NCBI Taxonomy" id="58314"/>
    <lineage>
        <taxon>Bacteria</taxon>
        <taxon>Pseudomonadati</taxon>
        <taxon>Pseudomonadota</taxon>
        <taxon>Alphaproteobacteria</taxon>
        <taxon>Rhodobacterales</taxon>
        <taxon>Paracoccaceae</taxon>
        <taxon>Rhodovulum</taxon>
    </lineage>
</organism>
<reference evidence="1 2" key="1">
    <citation type="submission" date="2019-11" db="EMBL/GenBank/DDBJ databases">
        <title>Draft Whole-Genome sequence of the marine photosynthetic bacterium Rhodovulum strictum DSM 11289.</title>
        <authorList>
            <person name="Kyndt J.A."/>
            <person name="Meyer T.E."/>
        </authorList>
    </citation>
    <scope>NUCLEOTIDE SEQUENCE [LARGE SCALE GENOMIC DNA]</scope>
    <source>
        <strain evidence="1 2">DSM 11289</strain>
    </source>
</reference>
<keyword evidence="2" id="KW-1185">Reference proteome</keyword>
<sequence>MAAGIEPGFRGWLGTLRIAAEASKALSDELGALMLEDDDSDAFIRRLIRLSEQAEAAADEVANLVHIGVGIGAFDWIARLAQADAMQSAEAAS</sequence>
<dbReference type="RefSeq" id="WP_153749945.1">
    <property type="nucleotide sequence ID" value="NZ_BAAADI010000058.1"/>
</dbReference>